<keyword evidence="1" id="KW-0812">Transmembrane</keyword>
<comment type="caution">
    <text evidence="2">The sequence shown here is derived from an EMBL/GenBank/DDBJ whole genome shotgun (WGS) entry which is preliminary data.</text>
</comment>
<organism evidence="2 3">
    <name type="scientific">Ficus carica</name>
    <name type="common">Common fig</name>
    <dbReference type="NCBI Taxonomy" id="3494"/>
    <lineage>
        <taxon>Eukaryota</taxon>
        <taxon>Viridiplantae</taxon>
        <taxon>Streptophyta</taxon>
        <taxon>Embryophyta</taxon>
        <taxon>Tracheophyta</taxon>
        <taxon>Spermatophyta</taxon>
        <taxon>Magnoliopsida</taxon>
        <taxon>eudicotyledons</taxon>
        <taxon>Gunneridae</taxon>
        <taxon>Pentapetalae</taxon>
        <taxon>rosids</taxon>
        <taxon>fabids</taxon>
        <taxon>Rosales</taxon>
        <taxon>Moraceae</taxon>
        <taxon>Ficeae</taxon>
        <taxon>Ficus</taxon>
    </lineage>
</organism>
<accession>A0AA88A5I6</accession>
<evidence type="ECO:0000313" key="2">
    <source>
        <dbReference type="EMBL" id="GMN46174.1"/>
    </source>
</evidence>
<dbReference type="Proteomes" id="UP001187192">
    <property type="component" value="Unassembled WGS sequence"/>
</dbReference>
<evidence type="ECO:0000256" key="1">
    <source>
        <dbReference type="SAM" id="Phobius"/>
    </source>
</evidence>
<feature type="transmembrane region" description="Helical" evidence="1">
    <location>
        <begin position="42"/>
        <end position="61"/>
    </location>
</feature>
<reference evidence="2" key="1">
    <citation type="submission" date="2023-07" db="EMBL/GenBank/DDBJ databases">
        <title>draft genome sequence of fig (Ficus carica).</title>
        <authorList>
            <person name="Takahashi T."/>
            <person name="Nishimura K."/>
        </authorList>
    </citation>
    <scope>NUCLEOTIDE SEQUENCE</scope>
</reference>
<gene>
    <name evidence="2" type="ORF">TIFTF001_015373</name>
</gene>
<proteinExistence type="predicted"/>
<name>A0AA88A5I6_FICCA</name>
<evidence type="ECO:0000313" key="3">
    <source>
        <dbReference type="Proteomes" id="UP001187192"/>
    </source>
</evidence>
<dbReference type="EMBL" id="BTGU01000022">
    <property type="protein sequence ID" value="GMN46174.1"/>
    <property type="molecule type" value="Genomic_DNA"/>
</dbReference>
<protein>
    <submittedName>
        <fullName evidence="2">Uncharacterized protein</fullName>
    </submittedName>
</protein>
<sequence length="65" mass="7221">MPKSLIQQVFPNHWQELLGAHDYLGVELHWHEASDSDELSVLGAYLFLVAVLAVVVASRLLPLPS</sequence>
<keyword evidence="1" id="KW-1133">Transmembrane helix</keyword>
<keyword evidence="3" id="KW-1185">Reference proteome</keyword>
<dbReference type="AlphaFoldDB" id="A0AA88A5I6"/>
<keyword evidence="1" id="KW-0472">Membrane</keyword>